<dbReference type="GO" id="GO:0005975">
    <property type="term" value="P:carbohydrate metabolic process"/>
    <property type="evidence" value="ECO:0007669"/>
    <property type="project" value="InterPro"/>
</dbReference>
<dbReference type="Gene3D" id="2.60.120.260">
    <property type="entry name" value="Galactose-binding domain-like"/>
    <property type="match status" value="2"/>
</dbReference>
<keyword evidence="15" id="KW-1185">Reference proteome</keyword>
<dbReference type="PIRSF" id="PIRSF006336">
    <property type="entry name" value="B-gal"/>
    <property type="match status" value="1"/>
</dbReference>
<keyword evidence="11" id="KW-0812">Transmembrane</keyword>
<organism evidence="15 16">
    <name type="scientific">Cicer arietinum</name>
    <name type="common">Chickpea</name>
    <name type="synonym">Garbanzo</name>
    <dbReference type="NCBI Taxonomy" id="3827"/>
    <lineage>
        <taxon>Eukaryota</taxon>
        <taxon>Viridiplantae</taxon>
        <taxon>Streptophyta</taxon>
        <taxon>Embryophyta</taxon>
        <taxon>Tracheophyta</taxon>
        <taxon>Spermatophyta</taxon>
        <taxon>Magnoliopsida</taxon>
        <taxon>eudicotyledons</taxon>
        <taxon>Gunneridae</taxon>
        <taxon>Pentapetalae</taxon>
        <taxon>rosids</taxon>
        <taxon>fabids</taxon>
        <taxon>Fabales</taxon>
        <taxon>Fabaceae</taxon>
        <taxon>Papilionoideae</taxon>
        <taxon>50 kb inversion clade</taxon>
        <taxon>NPAAA clade</taxon>
        <taxon>Hologalegina</taxon>
        <taxon>IRL clade</taxon>
        <taxon>Cicereae</taxon>
        <taxon>Cicer</taxon>
    </lineage>
</organism>
<dbReference type="InterPro" id="IPR017853">
    <property type="entry name" value="GH"/>
</dbReference>
<accession>A0A1S2XES7</accession>
<keyword evidence="6" id="KW-0325">Glycoprotein</keyword>
<evidence type="ECO:0000256" key="5">
    <source>
        <dbReference type="ARBA" id="ARBA00022801"/>
    </source>
</evidence>
<evidence type="ECO:0000256" key="9">
    <source>
        <dbReference type="RuleBase" id="RU000675"/>
    </source>
</evidence>
<dbReference type="SUPFAM" id="SSF49785">
    <property type="entry name" value="Galactose-binding domain-like"/>
    <property type="match status" value="1"/>
</dbReference>
<keyword evidence="11" id="KW-0472">Membrane</keyword>
<feature type="domain" description="Beta-galactosidase galactose-binding" evidence="14">
    <location>
        <begin position="613"/>
        <end position="675"/>
    </location>
</feature>
<feature type="domain" description="Beta-galactosidase 1-like first all-beta" evidence="13">
    <location>
        <begin position="450"/>
        <end position="570"/>
    </location>
</feature>
<keyword evidence="5 9" id="KW-0378">Hydrolase</keyword>
<evidence type="ECO:0000313" key="16">
    <source>
        <dbReference type="RefSeq" id="XP_004486833.1"/>
    </source>
</evidence>
<feature type="active site" description="Proton donor" evidence="8">
    <location>
        <position position="225"/>
    </location>
</feature>
<evidence type="ECO:0000256" key="11">
    <source>
        <dbReference type="SAM" id="Phobius"/>
    </source>
</evidence>
<dbReference type="PANTHER" id="PTHR23421">
    <property type="entry name" value="BETA-GALACTOSIDASE RELATED"/>
    <property type="match status" value="1"/>
</dbReference>
<evidence type="ECO:0000256" key="6">
    <source>
        <dbReference type="ARBA" id="ARBA00023180"/>
    </source>
</evidence>
<evidence type="ECO:0000256" key="7">
    <source>
        <dbReference type="ARBA" id="ARBA00023295"/>
    </source>
</evidence>
<reference evidence="15" key="1">
    <citation type="journal article" date="2013" name="Nat. Biotechnol.">
        <title>Draft genome sequence of chickpea (Cicer arietinum) provides a resource for trait improvement.</title>
        <authorList>
            <person name="Varshney R.K."/>
            <person name="Song C."/>
            <person name="Saxena R.K."/>
            <person name="Azam S."/>
            <person name="Yu S."/>
            <person name="Sharpe A.G."/>
            <person name="Cannon S."/>
            <person name="Baek J."/>
            <person name="Rosen B.D."/>
            <person name="Tar'an B."/>
            <person name="Millan T."/>
            <person name="Zhang X."/>
            <person name="Ramsay L.D."/>
            <person name="Iwata A."/>
            <person name="Wang Y."/>
            <person name="Nelson W."/>
            <person name="Farmer A.D."/>
            <person name="Gaur P.M."/>
            <person name="Soderlund C."/>
            <person name="Penmetsa R.V."/>
            <person name="Xu C."/>
            <person name="Bharti A.K."/>
            <person name="He W."/>
            <person name="Winter P."/>
            <person name="Zhao S."/>
            <person name="Hane J.K."/>
            <person name="Carrasquilla-Garcia N."/>
            <person name="Condie J.A."/>
            <person name="Upadhyaya H.D."/>
            <person name="Luo M.C."/>
            <person name="Thudi M."/>
            <person name="Gowda C.L."/>
            <person name="Singh N.P."/>
            <person name="Lichtenzveig J."/>
            <person name="Gali K.K."/>
            <person name="Rubio J."/>
            <person name="Nadarajan N."/>
            <person name="Dolezel J."/>
            <person name="Bansal K.C."/>
            <person name="Xu X."/>
            <person name="Edwards D."/>
            <person name="Zhang G."/>
            <person name="Kahl G."/>
            <person name="Gil J."/>
            <person name="Singh K.B."/>
            <person name="Datta S.K."/>
            <person name="Jackson S.A."/>
            <person name="Wang J."/>
            <person name="Cook D.R."/>
        </authorList>
    </citation>
    <scope>NUCLEOTIDE SEQUENCE [LARGE SCALE GENOMIC DNA]</scope>
    <source>
        <strain evidence="15">cv. CDC Frontier</strain>
    </source>
</reference>
<dbReference type="KEGG" id="cam:101511475"/>
<dbReference type="Pfam" id="PF21317">
    <property type="entry name" value="BetaGal_ABD_1"/>
    <property type="match status" value="1"/>
</dbReference>
<dbReference type="STRING" id="3827.A0A1S2XES7"/>
<sequence length="713" mass="80857">MRIRLKNPNAGASIPLAMAKKRSSKTTLLLIFISFIAFCAFVPVFAPLPSLPSHYQHAHHSHPNKVNRKFEIANDMFWKDGKPFRIIGGDLHYFRVHPEYWEDRLLKAKALGLNTIQTYVPWNLHEPTPGNLVFEGIANIESFLNLCHKLDLLVMVRAGPYICAEWDWGGFPSWLYSMNPLPKPRSSDPTFLQLVERWWSNLLPKFVPLLYDNGGPIIMVQIENEFGSYGDDKAYLRHLITLARSHLGHDPILYTTDGGSKENLEKGTIRGDTVFSAVDFTTGDDPWPVFKLQKEFNAPGKSPPLSTEFYTGWLTHWGEKIARTDADFTAAALEEILRKNGSAVLYMAHGGSNFGFYNGANIGGTDEADYKPDLTSYDYDAPIREDGDVDNSKFNAIRRVIARYSSEPLPSIPSNTEKATYGPIHLQRQSSLFDMFDFTNSSNAFESKNPMSMENVGQFFGFLLYVTEYKARSGGRILSIPKVHDRAQVFMSCSSERTGARPAYVGSVERWLNKKLSLPEFQCHSNINLYILVENMGRVNYGPFIFDRKGILSSVYLDGNRVQGWKMFPIPLHNLNEVPNYNPITQATYSAFGEISTSRKRLMNKSENTSKEPAFYSGRFLIDKSSRVKDTFLSFKNWGKGIVFVNDFNLGRYWPLRGPQCNLYVPAPILKQGDNFLVIFELESPDPKLVVHTVDEPNFTCGFNGMNNNIHQL</sequence>
<dbReference type="InterPro" id="IPR031330">
    <property type="entry name" value="Gly_Hdrlase_35_cat"/>
</dbReference>
<evidence type="ECO:0000256" key="1">
    <source>
        <dbReference type="ARBA" id="ARBA00001412"/>
    </source>
</evidence>
<protein>
    <recommendedName>
        <fullName evidence="3 9">Beta-galactosidase</fullName>
        <ecNumber evidence="3 9">3.2.1.23</ecNumber>
    </recommendedName>
</protein>
<comment type="catalytic activity">
    <reaction evidence="1 9">
        <text>Hydrolysis of terminal non-reducing beta-D-galactose residues in beta-D-galactosides.</text>
        <dbReference type="EC" id="3.2.1.23"/>
    </reaction>
</comment>
<feature type="active site" description="Nucleophile" evidence="8">
    <location>
        <position position="308"/>
    </location>
</feature>
<dbReference type="PRINTS" id="PR00742">
    <property type="entry name" value="GLHYDRLASE35"/>
</dbReference>
<dbReference type="PROSITE" id="PS01182">
    <property type="entry name" value="GLYCOSYL_HYDROL_F35"/>
    <property type="match status" value="1"/>
</dbReference>
<dbReference type="EC" id="3.2.1.23" evidence="3 9"/>
<dbReference type="Pfam" id="PF21467">
    <property type="entry name" value="BetaGal_gal-bd"/>
    <property type="match status" value="1"/>
</dbReference>
<dbReference type="InterPro" id="IPR048912">
    <property type="entry name" value="BetaGal1-like_ABD1"/>
</dbReference>
<feature type="domain" description="Glycoside hydrolase 35 catalytic" evidence="12">
    <location>
        <begin position="77"/>
        <end position="403"/>
    </location>
</feature>
<dbReference type="FunFam" id="2.60.120.260:FF:000021">
    <property type="entry name" value="Beta-galactosidase"/>
    <property type="match status" value="1"/>
</dbReference>
<dbReference type="FunFam" id="3.20.20.80:FF:000115">
    <property type="entry name" value="Beta-galactosidase"/>
    <property type="match status" value="1"/>
</dbReference>
<dbReference type="OrthoDB" id="1657402at2759"/>
<dbReference type="SUPFAM" id="SSF51445">
    <property type="entry name" value="(Trans)glycosidases"/>
    <property type="match status" value="1"/>
</dbReference>
<dbReference type="PaxDb" id="3827-XP_004486833.1"/>
<gene>
    <name evidence="16" type="primary">LOC101511475</name>
</gene>
<comment type="similarity">
    <text evidence="2 10">Belongs to the glycosyl hydrolase 35 family.</text>
</comment>
<evidence type="ECO:0000259" key="13">
    <source>
        <dbReference type="Pfam" id="PF21317"/>
    </source>
</evidence>
<dbReference type="InterPro" id="IPR026283">
    <property type="entry name" value="B-gal_1-like"/>
</dbReference>
<dbReference type="InterPro" id="IPR001944">
    <property type="entry name" value="Glycoside_Hdrlase_35"/>
</dbReference>
<dbReference type="Pfam" id="PF01301">
    <property type="entry name" value="Glyco_hydro_35"/>
    <property type="match status" value="1"/>
</dbReference>
<dbReference type="eggNOG" id="KOG0496">
    <property type="taxonomic scope" value="Eukaryota"/>
</dbReference>
<dbReference type="GeneID" id="101511475"/>
<evidence type="ECO:0000256" key="2">
    <source>
        <dbReference type="ARBA" id="ARBA00009809"/>
    </source>
</evidence>
<evidence type="ECO:0000259" key="14">
    <source>
        <dbReference type="Pfam" id="PF21467"/>
    </source>
</evidence>
<dbReference type="RefSeq" id="XP_004486833.1">
    <property type="nucleotide sequence ID" value="XM_004486776.3"/>
</dbReference>
<name>A0A1S2XES7_CICAR</name>
<evidence type="ECO:0000259" key="12">
    <source>
        <dbReference type="Pfam" id="PF01301"/>
    </source>
</evidence>
<dbReference type="InterPro" id="IPR008979">
    <property type="entry name" value="Galactose-bd-like_sf"/>
</dbReference>
<evidence type="ECO:0000256" key="3">
    <source>
        <dbReference type="ARBA" id="ARBA00012756"/>
    </source>
</evidence>
<proteinExistence type="inferred from homology"/>
<dbReference type="InterPro" id="IPR048913">
    <property type="entry name" value="BetaGal_gal-bd"/>
</dbReference>
<keyword evidence="7 9" id="KW-0326">Glycosidase</keyword>
<feature type="transmembrane region" description="Helical" evidence="11">
    <location>
        <begin position="28"/>
        <end position="46"/>
    </location>
</feature>
<dbReference type="InterPro" id="IPR019801">
    <property type="entry name" value="Glyco_hydro_35_CS"/>
</dbReference>
<dbReference type="AlphaFoldDB" id="A0A1S2XES7"/>
<keyword evidence="11" id="KW-1133">Transmembrane helix</keyword>
<evidence type="ECO:0000313" key="15">
    <source>
        <dbReference type="Proteomes" id="UP000087171"/>
    </source>
</evidence>
<dbReference type="Gene3D" id="3.20.20.80">
    <property type="entry name" value="Glycosidases"/>
    <property type="match status" value="1"/>
</dbReference>
<evidence type="ECO:0000256" key="4">
    <source>
        <dbReference type="ARBA" id="ARBA00022729"/>
    </source>
</evidence>
<keyword evidence="4" id="KW-0732">Signal</keyword>
<reference evidence="16" key="2">
    <citation type="submission" date="2025-08" db="UniProtKB">
        <authorList>
            <consortium name="RefSeq"/>
        </authorList>
    </citation>
    <scope>IDENTIFICATION</scope>
    <source>
        <tissue evidence="16">Etiolated seedlings</tissue>
    </source>
</reference>
<evidence type="ECO:0000256" key="10">
    <source>
        <dbReference type="RuleBase" id="RU003679"/>
    </source>
</evidence>
<dbReference type="Proteomes" id="UP000087171">
    <property type="component" value="Chromosome Ca1"/>
</dbReference>
<dbReference type="GO" id="GO:0004565">
    <property type="term" value="F:beta-galactosidase activity"/>
    <property type="evidence" value="ECO:0007669"/>
    <property type="project" value="UniProtKB-EC"/>
</dbReference>
<evidence type="ECO:0000256" key="8">
    <source>
        <dbReference type="PIRSR" id="PIRSR006336-1"/>
    </source>
</evidence>